<sequence>MTFASARDPVALDCLPEVRLLCLRTPTEQINILKELEDLNIYSSRSSIQTTATHFTNKQTRMTCETPSSAQMCASASSVGLQDDDPSASERFVLTSRETRWDFNTVGNIPMLSALEIVSFVAFHLLLKRKFVFSPIYQLACSSQHCLCFRMNSNISKTASKTRVLLVRVLTPIVYCGRSISFTFEWLPLPHFNVHGLVLNLQLTIQINKLLYYFVSAGISAGYAGCSLLVGFRVPCVEMYRMELSLEYYLL</sequence>
<feature type="transmembrane region" description="Helical" evidence="1">
    <location>
        <begin position="109"/>
        <end position="127"/>
    </location>
</feature>
<keyword evidence="1" id="KW-1133">Transmembrane helix</keyword>
<evidence type="ECO:0000313" key="2">
    <source>
        <dbReference type="EMBL" id="KAF4033013.1"/>
    </source>
</evidence>
<evidence type="ECO:0000313" key="3">
    <source>
        <dbReference type="Proteomes" id="UP000602510"/>
    </source>
</evidence>
<organism evidence="2 3">
    <name type="scientific">Phytophthora infestans</name>
    <name type="common">Potato late blight agent</name>
    <name type="synonym">Botrytis infestans</name>
    <dbReference type="NCBI Taxonomy" id="4787"/>
    <lineage>
        <taxon>Eukaryota</taxon>
        <taxon>Sar</taxon>
        <taxon>Stramenopiles</taxon>
        <taxon>Oomycota</taxon>
        <taxon>Peronosporomycetes</taxon>
        <taxon>Peronosporales</taxon>
        <taxon>Peronosporaceae</taxon>
        <taxon>Phytophthora</taxon>
    </lineage>
</organism>
<keyword evidence="1" id="KW-0472">Membrane</keyword>
<keyword evidence="3" id="KW-1185">Reference proteome</keyword>
<feature type="transmembrane region" description="Helical" evidence="1">
    <location>
        <begin position="210"/>
        <end position="232"/>
    </location>
</feature>
<comment type="caution">
    <text evidence="2">The sequence shown here is derived from an EMBL/GenBank/DDBJ whole genome shotgun (WGS) entry which is preliminary data.</text>
</comment>
<feature type="transmembrane region" description="Helical" evidence="1">
    <location>
        <begin position="165"/>
        <end position="184"/>
    </location>
</feature>
<accession>A0A833SMM5</accession>
<keyword evidence="1" id="KW-0812">Transmembrane</keyword>
<reference evidence="2" key="1">
    <citation type="submission" date="2020-04" db="EMBL/GenBank/DDBJ databases">
        <title>Hybrid Assembly of Korean Phytophthora infestans isolates.</title>
        <authorList>
            <person name="Prokchorchik M."/>
            <person name="Lee Y."/>
            <person name="Seo J."/>
            <person name="Cho J.-H."/>
            <person name="Park Y.-E."/>
            <person name="Jang D.-C."/>
            <person name="Im J.-S."/>
            <person name="Choi J.-G."/>
            <person name="Park H.-J."/>
            <person name="Lee G.-B."/>
            <person name="Lee Y.-G."/>
            <person name="Hong S.-Y."/>
            <person name="Cho K."/>
            <person name="Sohn K.H."/>
        </authorList>
    </citation>
    <scope>NUCLEOTIDE SEQUENCE</scope>
    <source>
        <strain evidence="2">KR_1_A1</strain>
    </source>
</reference>
<protein>
    <recommendedName>
        <fullName evidence="4">Transmembrane protein</fullName>
    </recommendedName>
</protein>
<dbReference type="Proteomes" id="UP000602510">
    <property type="component" value="Unassembled WGS sequence"/>
</dbReference>
<dbReference type="AlphaFoldDB" id="A0A833SMM5"/>
<evidence type="ECO:0008006" key="4">
    <source>
        <dbReference type="Google" id="ProtNLM"/>
    </source>
</evidence>
<proteinExistence type="predicted"/>
<evidence type="ECO:0000256" key="1">
    <source>
        <dbReference type="SAM" id="Phobius"/>
    </source>
</evidence>
<name>A0A833SMM5_PHYIN</name>
<gene>
    <name evidence="2" type="ORF">GN244_ATG15052</name>
</gene>
<dbReference type="EMBL" id="WSZM01000441">
    <property type="protein sequence ID" value="KAF4033013.1"/>
    <property type="molecule type" value="Genomic_DNA"/>
</dbReference>